<keyword evidence="1" id="KW-0433">Leucine-rich repeat</keyword>
<dbReference type="Pfam" id="PF13855">
    <property type="entry name" value="LRR_8"/>
    <property type="match status" value="4"/>
</dbReference>
<keyword evidence="5" id="KW-1133">Transmembrane helix</keyword>
<dbReference type="SMART" id="SM00369">
    <property type="entry name" value="LRR_TYP"/>
    <property type="match status" value="11"/>
</dbReference>
<evidence type="ECO:0000256" key="1">
    <source>
        <dbReference type="ARBA" id="ARBA00022614"/>
    </source>
</evidence>
<dbReference type="SUPFAM" id="SSF52058">
    <property type="entry name" value="L domain-like"/>
    <property type="match status" value="1"/>
</dbReference>
<feature type="transmembrane region" description="Helical" evidence="5">
    <location>
        <begin position="578"/>
        <end position="600"/>
    </location>
</feature>
<keyword evidence="9" id="KW-1185">Reference proteome</keyword>
<evidence type="ECO:0000256" key="5">
    <source>
        <dbReference type="SAM" id="Phobius"/>
    </source>
</evidence>
<keyword evidence="5" id="KW-0812">Transmembrane</keyword>
<evidence type="ECO:0000259" key="7">
    <source>
        <dbReference type="SMART" id="SM00082"/>
    </source>
</evidence>
<dbReference type="AlphaFoldDB" id="A0AAD7W335"/>
<evidence type="ECO:0000313" key="8">
    <source>
        <dbReference type="EMBL" id="KAJ8377212.1"/>
    </source>
</evidence>
<reference evidence="8" key="1">
    <citation type="journal article" date="2023" name="Science">
        <title>Genome structures resolve the early diversification of teleost fishes.</title>
        <authorList>
            <person name="Parey E."/>
            <person name="Louis A."/>
            <person name="Montfort J."/>
            <person name="Bouchez O."/>
            <person name="Roques C."/>
            <person name="Iampietro C."/>
            <person name="Lluch J."/>
            <person name="Castinel A."/>
            <person name="Donnadieu C."/>
            <person name="Desvignes T."/>
            <person name="Floi Bucao C."/>
            <person name="Jouanno E."/>
            <person name="Wen M."/>
            <person name="Mejri S."/>
            <person name="Dirks R."/>
            <person name="Jansen H."/>
            <person name="Henkel C."/>
            <person name="Chen W.J."/>
            <person name="Zahm M."/>
            <person name="Cabau C."/>
            <person name="Klopp C."/>
            <person name="Thompson A.W."/>
            <person name="Robinson-Rechavi M."/>
            <person name="Braasch I."/>
            <person name="Lecointre G."/>
            <person name="Bobe J."/>
            <person name="Postlethwait J.H."/>
            <person name="Berthelot C."/>
            <person name="Roest Crollius H."/>
            <person name="Guiguen Y."/>
        </authorList>
    </citation>
    <scope>NUCLEOTIDE SEQUENCE</scope>
    <source>
        <strain evidence="8">NC1722</strain>
    </source>
</reference>
<keyword evidence="2 6" id="KW-0732">Signal</keyword>
<keyword evidence="4" id="KW-1015">Disulfide bond</keyword>
<dbReference type="InterPro" id="IPR001611">
    <property type="entry name" value="Leu-rich_rpt"/>
</dbReference>
<name>A0AAD7W335_9TELE</name>
<sequence length="682" mass="73756">MASSWALRFAALLSGALALLAARAPTCPDRCDCQHAQHVLCANRGLRAVPEAPARAPTGDVLVFSLGGNFIGNISALDFGRYRRLTRLDLQYNRIRALHPRAFAKLSRLEELYLGNNLLAAISPRALHALGKLRILDANSNEISAIAPDSFASLESVIKLRLDGNAIETLQDAVFKGLANLLYLHLESNALRHVHGNAFATLEKLRFLNLSDNRQTSLSDARTFAPLASLSTLLLAGNRVQRVGNGVFQNLRRLRRLSLSNNSISALEPEALSGLSAVRQLSLDGNRLSAIPARLLDPLERAETLDFGRNRISRVDPAAFRRLAQLKVLKLNDNRLRSLAGEALGRSGALQRLDLSGNEWACDCALAGLQDWVRGAHARGWLLTVFVRCRHPPGLEGRYLDYLDSSQLQGAGNLTCAPRGSAAERPAGGAVGAVQAEPAQRSELPQQRHRPLVTDACHFNRLLLANVTSDRATPTSAVIRWGVGGGIVSGERLEIRVRYDRFGPAPSFPRFVYVGGGARRVTLRELEPGSAYLACVEGVVGGAACEVASREHCVGVVTLRRGRGQGRGQGGGGGTLQLVTAAMLAANALLLLLVGGAWAGRGLRRRLQSRKSAVHVRHMYSARRPLRAMATDAVCGDFTAYQTGRPPLRGGGEGDLIQFPCDRFLDNSGGNRRDDAMQRFQD</sequence>
<evidence type="ECO:0000256" key="6">
    <source>
        <dbReference type="SAM" id="SignalP"/>
    </source>
</evidence>
<comment type="caution">
    <text evidence="8">The sequence shown here is derived from an EMBL/GenBank/DDBJ whole genome shotgun (WGS) entry which is preliminary data.</text>
</comment>
<accession>A0AAD7W335</accession>
<dbReference type="InterPro" id="IPR032675">
    <property type="entry name" value="LRR_dom_sf"/>
</dbReference>
<evidence type="ECO:0000256" key="3">
    <source>
        <dbReference type="ARBA" id="ARBA00022737"/>
    </source>
</evidence>
<dbReference type="SUPFAM" id="SSF49265">
    <property type="entry name" value="Fibronectin type III"/>
    <property type="match status" value="1"/>
</dbReference>
<keyword evidence="5" id="KW-0472">Membrane</keyword>
<dbReference type="InterPro" id="IPR036116">
    <property type="entry name" value="FN3_sf"/>
</dbReference>
<dbReference type="FunFam" id="3.80.10.10:FF:000169">
    <property type="entry name" value="TLR4 interactor with leucine rich repeats"/>
    <property type="match status" value="1"/>
</dbReference>
<dbReference type="EMBL" id="JAINUG010000361">
    <property type="protein sequence ID" value="KAJ8377212.1"/>
    <property type="molecule type" value="Genomic_DNA"/>
</dbReference>
<evidence type="ECO:0000256" key="4">
    <source>
        <dbReference type="ARBA" id="ARBA00023157"/>
    </source>
</evidence>
<dbReference type="PANTHER" id="PTHR24366">
    <property type="entry name" value="IG(IMMUNOGLOBULIN) AND LRR(LEUCINE RICH REPEAT) DOMAINS"/>
    <property type="match status" value="1"/>
</dbReference>
<dbReference type="Gene3D" id="3.80.10.10">
    <property type="entry name" value="Ribonuclease Inhibitor"/>
    <property type="match status" value="2"/>
</dbReference>
<proteinExistence type="predicted"/>
<organism evidence="8 9">
    <name type="scientific">Aldrovandia affinis</name>
    <dbReference type="NCBI Taxonomy" id="143900"/>
    <lineage>
        <taxon>Eukaryota</taxon>
        <taxon>Metazoa</taxon>
        <taxon>Chordata</taxon>
        <taxon>Craniata</taxon>
        <taxon>Vertebrata</taxon>
        <taxon>Euteleostomi</taxon>
        <taxon>Actinopterygii</taxon>
        <taxon>Neopterygii</taxon>
        <taxon>Teleostei</taxon>
        <taxon>Notacanthiformes</taxon>
        <taxon>Halosauridae</taxon>
        <taxon>Aldrovandia</taxon>
    </lineage>
</organism>
<keyword evidence="3" id="KW-0677">Repeat</keyword>
<feature type="signal peptide" evidence="6">
    <location>
        <begin position="1"/>
        <end position="18"/>
    </location>
</feature>
<evidence type="ECO:0000256" key="2">
    <source>
        <dbReference type="ARBA" id="ARBA00022729"/>
    </source>
</evidence>
<dbReference type="InterPro" id="IPR003591">
    <property type="entry name" value="Leu-rich_rpt_typical-subtyp"/>
</dbReference>
<evidence type="ECO:0000313" key="9">
    <source>
        <dbReference type="Proteomes" id="UP001221898"/>
    </source>
</evidence>
<dbReference type="InterPro" id="IPR000483">
    <property type="entry name" value="Cys-rich_flank_reg_C"/>
</dbReference>
<feature type="domain" description="LRRCT" evidence="7">
    <location>
        <begin position="358"/>
        <end position="412"/>
    </location>
</feature>
<dbReference type="Proteomes" id="UP001221898">
    <property type="component" value="Unassembled WGS sequence"/>
</dbReference>
<dbReference type="SMART" id="SM00082">
    <property type="entry name" value="LRRCT"/>
    <property type="match status" value="1"/>
</dbReference>
<protein>
    <recommendedName>
        <fullName evidence="7">LRRCT domain-containing protein</fullName>
    </recommendedName>
</protein>
<feature type="chain" id="PRO_5042215499" description="LRRCT domain-containing protein" evidence="6">
    <location>
        <begin position="19"/>
        <end position="682"/>
    </location>
</feature>
<dbReference type="PANTHER" id="PTHR24366:SF134">
    <property type="entry name" value="CHONDROADHERIN LIKE"/>
    <property type="match status" value="1"/>
</dbReference>
<dbReference type="SMART" id="SM00365">
    <property type="entry name" value="LRR_SD22"/>
    <property type="match status" value="4"/>
</dbReference>
<dbReference type="FunFam" id="3.80.10.10:FF:001360">
    <property type="entry name" value="Uncharacterized protein"/>
    <property type="match status" value="1"/>
</dbReference>
<gene>
    <name evidence="8" type="ORF">AAFF_G00265070</name>
</gene>
<dbReference type="PROSITE" id="PS51450">
    <property type="entry name" value="LRR"/>
    <property type="match status" value="1"/>
</dbReference>